<dbReference type="RefSeq" id="WP_319831659.1">
    <property type="nucleotide sequence ID" value="NZ_CP138858.1"/>
</dbReference>
<organism evidence="3 4">
    <name type="scientific">Coraliomargarita algicola</name>
    <dbReference type="NCBI Taxonomy" id="3092156"/>
    <lineage>
        <taxon>Bacteria</taxon>
        <taxon>Pseudomonadati</taxon>
        <taxon>Verrucomicrobiota</taxon>
        <taxon>Opitutia</taxon>
        <taxon>Puniceicoccales</taxon>
        <taxon>Coraliomargaritaceae</taxon>
        <taxon>Coraliomargarita</taxon>
    </lineage>
</organism>
<reference evidence="3 4" key="1">
    <citation type="submission" date="2023-11" db="EMBL/GenBank/DDBJ databases">
        <title>Coraliomargarita sp. nov., isolated from marine algae.</title>
        <authorList>
            <person name="Lee J.K."/>
            <person name="Baek J.H."/>
            <person name="Kim J.M."/>
            <person name="Choi D.G."/>
            <person name="Jeon C.O."/>
        </authorList>
    </citation>
    <scope>NUCLEOTIDE SEQUENCE [LARGE SCALE GENOMIC DNA]</scope>
    <source>
        <strain evidence="3 4">J2-16</strain>
    </source>
</reference>
<keyword evidence="4" id="KW-1185">Reference proteome</keyword>
<evidence type="ECO:0000313" key="4">
    <source>
        <dbReference type="Proteomes" id="UP001324993"/>
    </source>
</evidence>
<gene>
    <name evidence="3" type="ORF">SH580_15030</name>
</gene>
<protein>
    <submittedName>
        <fullName evidence="3">Uncharacterized protein</fullName>
    </submittedName>
</protein>
<keyword evidence="2" id="KW-0812">Transmembrane</keyword>
<feature type="compositionally biased region" description="Basic residues" evidence="1">
    <location>
        <begin position="33"/>
        <end position="42"/>
    </location>
</feature>
<evidence type="ECO:0000256" key="2">
    <source>
        <dbReference type="SAM" id="Phobius"/>
    </source>
</evidence>
<dbReference type="Proteomes" id="UP001324993">
    <property type="component" value="Chromosome"/>
</dbReference>
<proteinExistence type="predicted"/>
<keyword evidence="2" id="KW-1133">Transmembrane helix</keyword>
<feature type="transmembrane region" description="Helical" evidence="2">
    <location>
        <begin position="53"/>
        <end position="76"/>
    </location>
</feature>
<dbReference type="EMBL" id="CP138858">
    <property type="protein sequence ID" value="WPJ94745.1"/>
    <property type="molecule type" value="Genomic_DNA"/>
</dbReference>
<sequence>MAELTNLTDRLAHLRDRKGSSPAITGNEPERHTPKKPSKARSKLPERRFANDYFMYFVYALLGIAMLTQFAVIAALDILDIL</sequence>
<keyword evidence="2" id="KW-0472">Membrane</keyword>
<name>A0ABZ0RIX4_9BACT</name>
<evidence type="ECO:0000256" key="1">
    <source>
        <dbReference type="SAM" id="MobiDB-lite"/>
    </source>
</evidence>
<feature type="region of interest" description="Disordered" evidence="1">
    <location>
        <begin position="14"/>
        <end position="44"/>
    </location>
</feature>
<evidence type="ECO:0000313" key="3">
    <source>
        <dbReference type="EMBL" id="WPJ94745.1"/>
    </source>
</evidence>
<accession>A0ABZ0RIX4</accession>